<name>X0YCX9_9ZZZZ</name>
<sequence>MEGKEMEYVFHTGYQSINWRRIEDRKYFSWSFRSVRKNAILKFMNEHFKFSNFDSWSGIRGLINEKIFDKMDRVLKLPLLLTEPRDIIESYTNGEITLDMLYDELEPFLPCYQILKIVI</sequence>
<organism evidence="1">
    <name type="scientific">marine sediment metagenome</name>
    <dbReference type="NCBI Taxonomy" id="412755"/>
    <lineage>
        <taxon>unclassified sequences</taxon>
        <taxon>metagenomes</taxon>
        <taxon>ecological metagenomes</taxon>
    </lineage>
</organism>
<dbReference type="AlphaFoldDB" id="X0YCX9"/>
<gene>
    <name evidence="1" type="ORF">S01H4_16043</name>
</gene>
<reference evidence="1" key="1">
    <citation type="journal article" date="2014" name="Front. Microbiol.">
        <title>High frequency of phylogenetically diverse reductive dehalogenase-homologous genes in deep subseafloor sedimentary metagenomes.</title>
        <authorList>
            <person name="Kawai M."/>
            <person name="Futagami T."/>
            <person name="Toyoda A."/>
            <person name="Takaki Y."/>
            <person name="Nishi S."/>
            <person name="Hori S."/>
            <person name="Arai W."/>
            <person name="Tsubouchi T."/>
            <person name="Morono Y."/>
            <person name="Uchiyama I."/>
            <person name="Ito T."/>
            <person name="Fujiyama A."/>
            <person name="Inagaki F."/>
            <person name="Takami H."/>
        </authorList>
    </citation>
    <scope>NUCLEOTIDE SEQUENCE</scope>
    <source>
        <strain evidence="1">Expedition CK06-06</strain>
    </source>
</reference>
<dbReference type="EMBL" id="BART01007028">
    <property type="protein sequence ID" value="GAG53714.1"/>
    <property type="molecule type" value="Genomic_DNA"/>
</dbReference>
<proteinExistence type="predicted"/>
<protein>
    <submittedName>
        <fullName evidence="1">Uncharacterized protein</fullName>
    </submittedName>
</protein>
<accession>X0YCX9</accession>
<evidence type="ECO:0000313" key="1">
    <source>
        <dbReference type="EMBL" id="GAG53714.1"/>
    </source>
</evidence>
<comment type="caution">
    <text evidence="1">The sequence shown here is derived from an EMBL/GenBank/DDBJ whole genome shotgun (WGS) entry which is preliminary data.</text>
</comment>